<dbReference type="SUPFAM" id="SSF48508">
    <property type="entry name" value="Nuclear receptor ligand-binding domain"/>
    <property type="match status" value="1"/>
</dbReference>
<evidence type="ECO:0000256" key="4">
    <source>
        <dbReference type="ARBA" id="ARBA00022771"/>
    </source>
</evidence>
<proteinExistence type="inferred from homology"/>
<gene>
    <name evidence="15" type="ORF">CRE_27051</name>
</gene>
<dbReference type="GO" id="GO:0000978">
    <property type="term" value="F:RNA polymerase II cis-regulatory region sequence-specific DNA binding"/>
    <property type="evidence" value="ECO:0007669"/>
    <property type="project" value="InterPro"/>
</dbReference>
<dbReference type="PROSITE" id="PS00031">
    <property type="entry name" value="NUCLEAR_REC_DBD_1"/>
    <property type="match status" value="1"/>
</dbReference>
<evidence type="ECO:0000256" key="3">
    <source>
        <dbReference type="ARBA" id="ARBA00022723"/>
    </source>
</evidence>
<evidence type="ECO:0000256" key="12">
    <source>
        <dbReference type="SAM" id="MobiDB-lite"/>
    </source>
</evidence>
<organism evidence="16">
    <name type="scientific">Caenorhabditis remanei</name>
    <name type="common">Caenorhabditis vulgaris</name>
    <dbReference type="NCBI Taxonomy" id="31234"/>
    <lineage>
        <taxon>Eukaryota</taxon>
        <taxon>Metazoa</taxon>
        <taxon>Ecdysozoa</taxon>
        <taxon>Nematoda</taxon>
        <taxon>Chromadorea</taxon>
        <taxon>Rhabditida</taxon>
        <taxon>Rhabditina</taxon>
        <taxon>Rhabditomorpha</taxon>
        <taxon>Rhabditoidea</taxon>
        <taxon>Rhabditidae</taxon>
        <taxon>Peloderinae</taxon>
        <taxon>Caenorhabditis</taxon>
    </lineage>
</organism>
<evidence type="ECO:0000256" key="6">
    <source>
        <dbReference type="ARBA" id="ARBA00023015"/>
    </source>
</evidence>
<keyword evidence="4 11" id="KW-0863">Zinc-finger</keyword>
<dbReference type="InterPro" id="IPR050274">
    <property type="entry name" value="Nuclear_hormone_rcpt_NR2"/>
</dbReference>
<evidence type="ECO:0000259" key="13">
    <source>
        <dbReference type="PROSITE" id="PS51030"/>
    </source>
</evidence>
<dbReference type="Gene3D" id="3.30.50.10">
    <property type="entry name" value="Erythroid Transcription Factor GATA-1, subunit A"/>
    <property type="match status" value="1"/>
</dbReference>
<dbReference type="GO" id="GO:0005634">
    <property type="term" value="C:nucleus"/>
    <property type="evidence" value="ECO:0007669"/>
    <property type="project" value="UniProtKB-SubCell"/>
</dbReference>
<feature type="region of interest" description="Disordered" evidence="12">
    <location>
        <begin position="1"/>
        <end position="36"/>
    </location>
</feature>
<keyword evidence="9 11" id="KW-0675">Receptor</keyword>
<dbReference type="AlphaFoldDB" id="E3LPZ2"/>
<keyword evidence="10 11" id="KW-0539">Nucleus</keyword>
<keyword evidence="7 11" id="KW-0238">DNA-binding</keyword>
<reference evidence="15" key="1">
    <citation type="submission" date="2007-07" db="EMBL/GenBank/DDBJ databases">
        <title>PCAP assembly of the Caenorhabditis remanei genome.</title>
        <authorList>
            <consortium name="The Caenorhabditis remanei Sequencing Consortium"/>
            <person name="Wilson R.K."/>
        </authorList>
    </citation>
    <scope>NUCLEOTIDE SEQUENCE [LARGE SCALE GENOMIC DNA]</scope>
    <source>
        <strain evidence="15">PB4641</strain>
    </source>
</reference>
<feature type="compositionally biased region" description="Basic residues" evidence="12">
    <location>
        <begin position="17"/>
        <end position="26"/>
    </location>
</feature>
<dbReference type="Pfam" id="PF00105">
    <property type="entry name" value="zf-C4"/>
    <property type="match status" value="1"/>
</dbReference>
<dbReference type="InParanoid" id="E3LPZ2"/>
<dbReference type="InterPro" id="IPR001628">
    <property type="entry name" value="Znf_hrmn_rcpt"/>
</dbReference>
<dbReference type="SMART" id="SM00399">
    <property type="entry name" value="ZnF_C4"/>
    <property type="match status" value="1"/>
</dbReference>
<feature type="domain" description="NR LBD" evidence="14">
    <location>
        <begin position="185"/>
        <end position="413"/>
    </location>
</feature>
<evidence type="ECO:0000313" key="15">
    <source>
        <dbReference type="EMBL" id="EFP05747.1"/>
    </source>
</evidence>
<dbReference type="PROSITE" id="PS51030">
    <property type="entry name" value="NUCLEAR_REC_DBD_2"/>
    <property type="match status" value="1"/>
</dbReference>
<evidence type="ECO:0000313" key="16">
    <source>
        <dbReference type="Proteomes" id="UP000008281"/>
    </source>
</evidence>
<keyword evidence="8 11" id="KW-0804">Transcription</keyword>
<dbReference type="GO" id="GO:0003700">
    <property type="term" value="F:DNA-binding transcription factor activity"/>
    <property type="evidence" value="ECO:0007669"/>
    <property type="project" value="InterPro"/>
</dbReference>
<keyword evidence="3 11" id="KW-0479">Metal-binding</keyword>
<evidence type="ECO:0000256" key="8">
    <source>
        <dbReference type="ARBA" id="ARBA00023163"/>
    </source>
</evidence>
<dbReference type="OrthoDB" id="9984314at2759"/>
<sequence length="423" mass="47878">MNPSTLSSKKTGQVSKSKLRRRKQLKPYKELPQNQTPSKCRVCGNPAIGYHYGAPSCNGCKIFFRRVIVTGRKIVCPKDNNCFYGIEVLELLFFSPDMSKRICRACRLKKCLEVGMNALAIEAEAISDEGKALRNELMRGKETIAVVSSLIVTEEDLLDRTIRQLKLIESKIEPLHRAGVPPGYRDVRHLEEILDAPVTLNISDIPNLKLCSHPCTLGNSTYRKPVNYEHSSFLAAIESSKMFDFSSKIDLDSKVALMKHTTVICSNMMNAYFSMNEMKSDVLLYPDGSHIKPSIGDVKLLQKTLFSFLNNKVDNIEYLLLKAIMMCNPVVHGINLEDQKTIEIERNRIMKSLLSYSLFQHGTLHGPSRVAEILALAPIIENQSKHQKDFHVYLNAKHFQEHLNQGQLVRKCISYSYDGILES</sequence>
<evidence type="ECO:0000259" key="14">
    <source>
        <dbReference type="PROSITE" id="PS51843"/>
    </source>
</evidence>
<keyword evidence="6 11" id="KW-0805">Transcription regulation</keyword>
<dbReference type="HOGENOM" id="CLU_007368_3_1_1"/>
<comment type="similarity">
    <text evidence="2 11">Belongs to the nuclear hormone receptor family.</text>
</comment>
<feature type="domain" description="Nuclear receptor" evidence="13">
    <location>
        <begin position="37"/>
        <end position="123"/>
    </location>
</feature>
<accession>E3LPZ2</accession>
<comment type="subcellular location">
    <subcellularLocation>
        <location evidence="1 11">Nucleus</location>
    </subcellularLocation>
</comment>
<dbReference type="GO" id="GO:0042594">
    <property type="term" value="P:response to starvation"/>
    <property type="evidence" value="ECO:0007669"/>
    <property type="project" value="UniProtKB-ARBA"/>
</dbReference>
<evidence type="ECO:0000256" key="2">
    <source>
        <dbReference type="ARBA" id="ARBA00005993"/>
    </source>
</evidence>
<dbReference type="Gene3D" id="1.10.565.10">
    <property type="entry name" value="Retinoid X Receptor"/>
    <property type="match status" value="1"/>
</dbReference>
<evidence type="ECO:0000256" key="7">
    <source>
        <dbReference type="ARBA" id="ARBA00023125"/>
    </source>
</evidence>
<dbReference type="InterPro" id="IPR035500">
    <property type="entry name" value="NHR-like_dom_sf"/>
</dbReference>
<dbReference type="eggNOG" id="ENOG502R0VT">
    <property type="taxonomic scope" value="Eukaryota"/>
</dbReference>
<dbReference type="Pfam" id="PF00104">
    <property type="entry name" value="Hormone_recep"/>
    <property type="match status" value="1"/>
</dbReference>
<dbReference type="InterPro" id="IPR000536">
    <property type="entry name" value="Nucl_hrmn_rcpt_lig-bd"/>
</dbReference>
<dbReference type="GO" id="GO:0008270">
    <property type="term" value="F:zinc ion binding"/>
    <property type="evidence" value="ECO:0007669"/>
    <property type="project" value="UniProtKB-KW"/>
</dbReference>
<evidence type="ECO:0000256" key="11">
    <source>
        <dbReference type="RuleBase" id="RU004334"/>
    </source>
</evidence>
<dbReference type="EMBL" id="DS268412">
    <property type="protein sequence ID" value="EFP05747.1"/>
    <property type="molecule type" value="Genomic_DNA"/>
</dbReference>
<evidence type="ECO:0000256" key="9">
    <source>
        <dbReference type="ARBA" id="ARBA00023170"/>
    </source>
</evidence>
<dbReference type="PROSITE" id="PS51843">
    <property type="entry name" value="NR_LBD"/>
    <property type="match status" value="1"/>
</dbReference>
<dbReference type="FunFam" id="3.30.50.10:FF:000050">
    <property type="entry name" value="Nuclear Hormone Receptor family"/>
    <property type="match status" value="1"/>
</dbReference>
<name>E3LPZ2_CAERE</name>
<dbReference type="PRINTS" id="PR00047">
    <property type="entry name" value="STROIDFINGER"/>
</dbReference>
<keyword evidence="5 11" id="KW-0862">Zinc</keyword>
<dbReference type="PANTHER" id="PTHR24083">
    <property type="entry name" value="NUCLEAR HORMONE RECEPTOR"/>
    <property type="match status" value="1"/>
</dbReference>
<keyword evidence="16" id="KW-1185">Reference proteome</keyword>
<dbReference type="SUPFAM" id="SSF57716">
    <property type="entry name" value="Glucocorticoid receptor-like (DNA-binding domain)"/>
    <property type="match status" value="1"/>
</dbReference>
<dbReference type="CDD" id="cd06960">
    <property type="entry name" value="NR_DBD_HNF4A"/>
    <property type="match status" value="1"/>
</dbReference>
<dbReference type="OMA" id="WNCVETH"/>
<dbReference type="STRING" id="31234.E3LPZ2"/>
<evidence type="ECO:0000256" key="1">
    <source>
        <dbReference type="ARBA" id="ARBA00004123"/>
    </source>
</evidence>
<dbReference type="Proteomes" id="UP000008281">
    <property type="component" value="Unassembled WGS sequence"/>
</dbReference>
<dbReference type="InterPro" id="IPR049636">
    <property type="entry name" value="HNF4-like_DBD"/>
</dbReference>
<evidence type="ECO:0000256" key="10">
    <source>
        <dbReference type="ARBA" id="ARBA00023242"/>
    </source>
</evidence>
<dbReference type="SMART" id="SM00430">
    <property type="entry name" value="HOLI"/>
    <property type="match status" value="1"/>
</dbReference>
<feature type="compositionally biased region" description="Polar residues" evidence="12">
    <location>
        <begin position="1"/>
        <end position="14"/>
    </location>
</feature>
<evidence type="ECO:0000256" key="5">
    <source>
        <dbReference type="ARBA" id="ARBA00022833"/>
    </source>
</evidence>
<protein>
    <submittedName>
        <fullName evidence="15">Uncharacterized protein</fullName>
    </submittedName>
</protein>
<dbReference type="InterPro" id="IPR013088">
    <property type="entry name" value="Znf_NHR/GATA"/>
</dbReference>